<dbReference type="EMBL" id="VULO01000002">
    <property type="protein sequence ID" value="MSS83542.1"/>
    <property type="molecule type" value="Genomic_DNA"/>
</dbReference>
<dbReference type="AlphaFoldDB" id="A0A6N7W518"/>
<dbReference type="InterPro" id="IPR000086">
    <property type="entry name" value="NUDIX_hydrolase_dom"/>
</dbReference>
<accession>A0A6N7W518</accession>
<keyword evidence="3" id="KW-1185">Reference proteome</keyword>
<dbReference type="Gene3D" id="1.10.10.10">
    <property type="entry name" value="Winged helix-like DNA-binding domain superfamily/Winged helix DNA-binding domain"/>
    <property type="match status" value="1"/>
</dbReference>
<feature type="domain" description="Nudix hydrolase" evidence="1">
    <location>
        <begin position="44"/>
        <end position="174"/>
    </location>
</feature>
<evidence type="ECO:0000313" key="3">
    <source>
        <dbReference type="Proteomes" id="UP000470875"/>
    </source>
</evidence>
<evidence type="ECO:0000259" key="1">
    <source>
        <dbReference type="PROSITE" id="PS51462"/>
    </source>
</evidence>
<dbReference type="GO" id="GO:0016787">
    <property type="term" value="F:hydrolase activity"/>
    <property type="evidence" value="ECO:0007669"/>
    <property type="project" value="UniProtKB-KW"/>
</dbReference>
<dbReference type="CDD" id="cd18873">
    <property type="entry name" value="NUDIX_NadM_like"/>
    <property type="match status" value="1"/>
</dbReference>
<name>A0A6N7W518_9ACTO</name>
<dbReference type="Pfam" id="PF21906">
    <property type="entry name" value="WHD_NrtR"/>
    <property type="match status" value="1"/>
</dbReference>
<dbReference type="InterPro" id="IPR015797">
    <property type="entry name" value="NUDIX_hydrolase-like_dom_sf"/>
</dbReference>
<reference evidence="2 3" key="1">
    <citation type="submission" date="2019-08" db="EMBL/GenBank/DDBJ databases">
        <title>In-depth cultivation of the pig gut microbiome towards novel bacterial diversity and tailored functional studies.</title>
        <authorList>
            <person name="Wylensek D."/>
            <person name="Hitch T.C.A."/>
            <person name="Clavel T."/>
        </authorList>
    </citation>
    <scope>NUCLEOTIDE SEQUENCE [LARGE SCALE GENOMIC DNA]</scope>
    <source>
        <strain evidence="2 3">WB03_NA08</strain>
    </source>
</reference>
<dbReference type="Gene3D" id="3.90.79.10">
    <property type="entry name" value="Nucleoside Triphosphate Pyrophosphohydrolase"/>
    <property type="match status" value="1"/>
</dbReference>
<dbReference type="Pfam" id="PF00293">
    <property type="entry name" value="NUDIX"/>
    <property type="match status" value="1"/>
</dbReference>
<keyword evidence="2" id="KW-0378">Hydrolase</keyword>
<dbReference type="PANTHER" id="PTHR43736:SF4">
    <property type="entry name" value="SLR1690 PROTEIN"/>
    <property type="match status" value="1"/>
</dbReference>
<protein>
    <submittedName>
        <fullName evidence="2">NUDIX hydrolase</fullName>
    </submittedName>
</protein>
<dbReference type="InterPro" id="IPR054105">
    <property type="entry name" value="WHD_NrtR"/>
</dbReference>
<dbReference type="SUPFAM" id="SSF55811">
    <property type="entry name" value="Nudix"/>
    <property type="match status" value="1"/>
</dbReference>
<dbReference type="Proteomes" id="UP000470875">
    <property type="component" value="Unassembled WGS sequence"/>
</dbReference>
<dbReference type="PROSITE" id="PS51462">
    <property type="entry name" value="NUDIX"/>
    <property type="match status" value="1"/>
</dbReference>
<gene>
    <name evidence="2" type="ORF">FYJ24_01935</name>
</gene>
<evidence type="ECO:0000313" key="2">
    <source>
        <dbReference type="EMBL" id="MSS83542.1"/>
    </source>
</evidence>
<dbReference type="InterPro" id="IPR036388">
    <property type="entry name" value="WH-like_DNA-bd_sf"/>
</dbReference>
<dbReference type="InterPro" id="IPR036390">
    <property type="entry name" value="WH_DNA-bd_sf"/>
</dbReference>
<sequence>MYCLPYSDRGQHRLLIVEVTISRRKVPVRYFTPGANVSERGALPPPVAVSTVIFALREETLSLPLVKRIKEPYGGLWALPGGPVTWDESLLHIAYRTLYDTTGLQPQYLEQLYTFGEPGRSIAQRVISIVYWAQLNDAQASASAENVHWFPVRSLPHMAFDHEEIIRYALRRLQAKVELAAGFLPETFTLAQLRHVYEEILGHALDVANFRRQVLKDGHVIETGEVMAGKAHRPAKLYRAVE</sequence>
<proteinExistence type="predicted"/>
<dbReference type="SUPFAM" id="SSF46785">
    <property type="entry name" value="Winged helix' DNA-binding domain"/>
    <property type="match status" value="1"/>
</dbReference>
<dbReference type="PANTHER" id="PTHR43736">
    <property type="entry name" value="ADP-RIBOSE PYROPHOSPHATASE"/>
    <property type="match status" value="1"/>
</dbReference>
<organism evidence="2 3">
    <name type="scientific">Scrofimicrobium canadense</name>
    <dbReference type="NCBI Taxonomy" id="2652290"/>
    <lineage>
        <taxon>Bacteria</taxon>
        <taxon>Bacillati</taxon>
        <taxon>Actinomycetota</taxon>
        <taxon>Actinomycetes</taxon>
        <taxon>Actinomycetales</taxon>
        <taxon>Actinomycetaceae</taxon>
        <taxon>Scrofimicrobium</taxon>
    </lineage>
</organism>
<comment type="caution">
    <text evidence="2">The sequence shown here is derived from an EMBL/GenBank/DDBJ whole genome shotgun (WGS) entry which is preliminary data.</text>
</comment>